<dbReference type="Proteomes" id="UP001430755">
    <property type="component" value="Unassembled WGS sequence"/>
</dbReference>
<gene>
    <name evidence="3" type="ORF">LPT13_05325</name>
</gene>
<keyword evidence="1" id="KW-0472">Membrane</keyword>
<keyword evidence="3" id="KW-0012">Acyltransferase</keyword>
<name>A0ABS9WFY9_9ACTN</name>
<keyword evidence="1" id="KW-0812">Transmembrane</keyword>
<dbReference type="GO" id="GO:0016746">
    <property type="term" value="F:acyltransferase activity"/>
    <property type="evidence" value="ECO:0007669"/>
    <property type="project" value="UniProtKB-KW"/>
</dbReference>
<comment type="caution">
    <text evidence="3">The sequence shown here is derived from an EMBL/GenBank/DDBJ whole genome shotgun (WGS) entry which is preliminary data.</text>
</comment>
<evidence type="ECO:0000256" key="1">
    <source>
        <dbReference type="SAM" id="Phobius"/>
    </source>
</evidence>
<feature type="domain" description="Acyltransferase 3" evidence="2">
    <location>
        <begin position="17"/>
        <end position="329"/>
    </location>
</feature>
<evidence type="ECO:0000259" key="2">
    <source>
        <dbReference type="Pfam" id="PF01757"/>
    </source>
</evidence>
<evidence type="ECO:0000313" key="4">
    <source>
        <dbReference type="Proteomes" id="UP001430755"/>
    </source>
</evidence>
<dbReference type="PANTHER" id="PTHR23028:SF53">
    <property type="entry name" value="ACYL_TRANSF_3 DOMAIN-CONTAINING PROTEIN"/>
    <property type="match status" value="1"/>
</dbReference>
<dbReference type="Pfam" id="PF01757">
    <property type="entry name" value="Acyl_transf_3"/>
    <property type="match status" value="1"/>
</dbReference>
<feature type="transmembrane region" description="Helical" evidence="1">
    <location>
        <begin position="160"/>
        <end position="180"/>
    </location>
</feature>
<protein>
    <submittedName>
        <fullName evidence="3">Acyltransferase</fullName>
    </submittedName>
</protein>
<keyword evidence="1" id="KW-1133">Transmembrane helix</keyword>
<keyword evidence="4" id="KW-1185">Reference proteome</keyword>
<feature type="transmembrane region" description="Helical" evidence="1">
    <location>
        <begin position="240"/>
        <end position="267"/>
    </location>
</feature>
<proteinExistence type="predicted"/>
<dbReference type="PANTHER" id="PTHR23028">
    <property type="entry name" value="ACETYLTRANSFERASE"/>
    <property type="match status" value="1"/>
</dbReference>
<feature type="transmembrane region" description="Helical" evidence="1">
    <location>
        <begin position="99"/>
        <end position="119"/>
    </location>
</feature>
<sequence length="361" mass="40338">MDKGFKVLSASVKSRDNNLDFIRFIAALAVIFSHSFSICLGPNSHTPLSGLTDDRLSEGGLAVGVFFFIGGLLIAKSCESHPHAGRFFQLRLLRIMPQLVFVVLVLALIAGPILTTLSLSDYFANEQTYRYLLNGVFVLQHDLPGVFEANPYGPVVNAPLWTLPVEFACYILCFLCFRWTRFTRRSFAIASLPVAGLAIVYFAFFDYYQLSVVRAILLFYLGVACYVYRDDIRITPLLGWLSLALFAILVAVGLDVLAMLLAFPYALLWLGYGLKPRMANFARRGEYSYGIYLWGWPIQQVLVMLLPASMAVPWINALLASILAIGGGLLNYRLIDLNVSRVLSRLKGRRDRELAKEVAEP</sequence>
<dbReference type="EMBL" id="JAJMLW010000002">
    <property type="protein sequence ID" value="MCI2241776.1"/>
    <property type="molecule type" value="Genomic_DNA"/>
</dbReference>
<feature type="transmembrane region" description="Helical" evidence="1">
    <location>
        <begin position="187"/>
        <end position="205"/>
    </location>
</feature>
<dbReference type="RefSeq" id="WP_242164349.1">
    <property type="nucleotide sequence ID" value="NZ_JAJMLW010000002.1"/>
</dbReference>
<reference evidence="3" key="1">
    <citation type="submission" date="2021-11" db="EMBL/GenBank/DDBJ databases">
        <title>A Novel Adlercreutzia Species, isolated from a Allomyrina dichotoma larva feces.</title>
        <authorList>
            <person name="Suh M.K."/>
        </authorList>
    </citation>
    <scope>NUCLEOTIDE SEQUENCE</scope>
    <source>
        <strain evidence="3">JBNU-10</strain>
    </source>
</reference>
<accession>A0ABS9WFY9</accession>
<feature type="transmembrane region" description="Helical" evidence="1">
    <location>
        <begin position="21"/>
        <end position="40"/>
    </location>
</feature>
<dbReference type="InterPro" id="IPR002656">
    <property type="entry name" value="Acyl_transf_3_dom"/>
</dbReference>
<dbReference type="InterPro" id="IPR050879">
    <property type="entry name" value="Acyltransferase_3"/>
</dbReference>
<feature type="transmembrane region" description="Helical" evidence="1">
    <location>
        <begin position="211"/>
        <end position="228"/>
    </location>
</feature>
<feature type="transmembrane region" description="Helical" evidence="1">
    <location>
        <begin position="60"/>
        <end position="78"/>
    </location>
</feature>
<feature type="transmembrane region" description="Helical" evidence="1">
    <location>
        <begin position="314"/>
        <end position="335"/>
    </location>
</feature>
<evidence type="ECO:0000313" key="3">
    <source>
        <dbReference type="EMBL" id="MCI2241776.1"/>
    </source>
</evidence>
<keyword evidence="3" id="KW-0808">Transferase</keyword>
<organism evidence="3 4">
    <name type="scientific">Adlercreutzia faecimuris</name>
    <dbReference type="NCBI Taxonomy" id="2897341"/>
    <lineage>
        <taxon>Bacteria</taxon>
        <taxon>Bacillati</taxon>
        <taxon>Actinomycetota</taxon>
        <taxon>Coriobacteriia</taxon>
        <taxon>Eggerthellales</taxon>
        <taxon>Eggerthellaceae</taxon>
        <taxon>Adlercreutzia</taxon>
    </lineage>
</organism>